<dbReference type="EMBL" id="JAINUF010000002">
    <property type="protein sequence ID" value="KAJ8374343.1"/>
    <property type="molecule type" value="Genomic_DNA"/>
</dbReference>
<reference evidence="1" key="1">
    <citation type="journal article" date="2023" name="Science">
        <title>Genome structures resolve the early diversification of teleost fishes.</title>
        <authorList>
            <person name="Parey E."/>
            <person name="Louis A."/>
            <person name="Montfort J."/>
            <person name="Bouchez O."/>
            <person name="Roques C."/>
            <person name="Iampietro C."/>
            <person name="Lluch J."/>
            <person name="Castinel A."/>
            <person name="Donnadieu C."/>
            <person name="Desvignes T."/>
            <person name="Floi Bucao C."/>
            <person name="Jouanno E."/>
            <person name="Wen M."/>
            <person name="Mejri S."/>
            <person name="Dirks R."/>
            <person name="Jansen H."/>
            <person name="Henkel C."/>
            <person name="Chen W.J."/>
            <person name="Zahm M."/>
            <person name="Cabau C."/>
            <person name="Klopp C."/>
            <person name="Thompson A.W."/>
            <person name="Robinson-Rechavi M."/>
            <person name="Braasch I."/>
            <person name="Lecointre G."/>
            <person name="Bobe J."/>
            <person name="Postlethwait J.H."/>
            <person name="Berthelot C."/>
            <person name="Roest Crollius H."/>
            <person name="Guiguen Y."/>
        </authorList>
    </citation>
    <scope>NUCLEOTIDE SEQUENCE</scope>
    <source>
        <strain evidence="1">WJC10195</strain>
    </source>
</reference>
<keyword evidence="2" id="KW-1185">Reference proteome</keyword>
<evidence type="ECO:0000313" key="2">
    <source>
        <dbReference type="Proteomes" id="UP001152622"/>
    </source>
</evidence>
<dbReference type="AlphaFoldDB" id="A0A9Q1J995"/>
<accession>A0A9Q1J995</accession>
<sequence length="135" mass="14968">MPGLGVQCKSSRYPQCFFTPPGTKPCVWKKGGQRHKSLNIVREMGSECAYKGRLTCQPPAEGTDTGQSHLVGPFESRFTPVHILSVCGQPARHSVYDGGAYVLTAFNEQVWPYLGRHFNTGKDKTGVALMDKHWK</sequence>
<organism evidence="1 2">
    <name type="scientific">Synaphobranchus kaupii</name>
    <name type="common">Kaup's arrowtooth eel</name>
    <dbReference type="NCBI Taxonomy" id="118154"/>
    <lineage>
        <taxon>Eukaryota</taxon>
        <taxon>Metazoa</taxon>
        <taxon>Chordata</taxon>
        <taxon>Craniata</taxon>
        <taxon>Vertebrata</taxon>
        <taxon>Euteleostomi</taxon>
        <taxon>Actinopterygii</taxon>
        <taxon>Neopterygii</taxon>
        <taxon>Teleostei</taxon>
        <taxon>Anguilliformes</taxon>
        <taxon>Synaphobranchidae</taxon>
        <taxon>Synaphobranchus</taxon>
    </lineage>
</organism>
<evidence type="ECO:0000313" key="1">
    <source>
        <dbReference type="EMBL" id="KAJ8374343.1"/>
    </source>
</evidence>
<name>A0A9Q1J995_SYNKA</name>
<gene>
    <name evidence="1" type="ORF">SKAU_G00049230</name>
</gene>
<dbReference type="Proteomes" id="UP001152622">
    <property type="component" value="Chromosome 2"/>
</dbReference>
<proteinExistence type="predicted"/>
<comment type="caution">
    <text evidence="1">The sequence shown here is derived from an EMBL/GenBank/DDBJ whole genome shotgun (WGS) entry which is preliminary data.</text>
</comment>
<protein>
    <submittedName>
        <fullName evidence="1">Uncharacterized protein</fullName>
    </submittedName>
</protein>